<proteinExistence type="predicted"/>
<sequence length="702" mass="78199">MSYIVNVTLLLAIGAIFYRLLLVKETFFRLNRYVLLACLALSFLLPLIRVPAELSLRKPDVEGYWWVGKPENGTDVSIGSAEIASKPSTPPKPAVTFGQVVQVAAWIYWAGVAAFGITFLVQLITLLYRSATRPFIQDGPYRIVEMSGDTAPCSFGNSIYINPEKYDWETYNQILLHEKIHIRDGHSYDLLISELVLVFHWFNPFAWLYRKELENNLEFLTDQQLLEQNEVDQESYQLSLLKVSAPHFPLNLTTNYNQSLLKKRFNMMNAKRSSMGTAWKYFFLLPLFAGSVFILNEPLASAGPLMSRPVSTDTEWIETEGPWTAELSGSDLVVIFKSRDDQGQNNSVFALSELKGFSEDKGSFSLVREAGTILFKGEFEAEQGSGNYFFTPDVNFAAFLKTEGVQEVSDLDMLAYFLSGVDRDLISMLKANGYTQRAKDQLIVLAALRVDSDYLSMLKENGFRNVPLNDLGIARSLGIDADYIRAMKAAGYTNLTLSQLINSKGKGIDPRSNEPVSSVRGAATLQQQGGAGDTIKPVSRPADTGNSGNKSYNDALTGITRNVGVILSKVEGDLDRVNKPDTKILTKEDYLTQLKDMGYAKPEDETITSLMVAGVTPGFIKSFYSIGFENQELRNFITLKKLRITPATVRDYRALGFPDVTLKEVIGATAAGATASYVKEMKAKGHNYPVLQKYISLKAEQR</sequence>
<dbReference type="CDD" id="cd07341">
    <property type="entry name" value="M56_BlaR1_MecR1_like"/>
    <property type="match status" value="1"/>
</dbReference>
<accession>A0A1T5CWX8</accession>
<dbReference type="RefSeq" id="WP_079702499.1">
    <property type="nucleotide sequence ID" value="NZ_FUYR01000002.1"/>
</dbReference>
<reference evidence="5" key="1">
    <citation type="submission" date="2017-02" db="EMBL/GenBank/DDBJ databases">
        <authorList>
            <person name="Varghese N."/>
            <person name="Submissions S."/>
        </authorList>
    </citation>
    <scope>NUCLEOTIDE SEQUENCE [LARGE SCALE GENOMIC DNA]</scope>
    <source>
        <strain evidence="5">DSM 22385</strain>
    </source>
</reference>
<feature type="transmembrane region" description="Helical" evidence="2">
    <location>
        <begin position="106"/>
        <end position="128"/>
    </location>
</feature>
<dbReference type="PANTHER" id="PTHR34978:SF3">
    <property type="entry name" value="SLR0241 PROTEIN"/>
    <property type="match status" value="1"/>
</dbReference>
<feature type="transmembrane region" description="Helical" evidence="2">
    <location>
        <begin position="278"/>
        <end position="295"/>
    </location>
</feature>
<evidence type="ECO:0000256" key="1">
    <source>
        <dbReference type="SAM" id="MobiDB-lite"/>
    </source>
</evidence>
<dbReference type="Pfam" id="PF05569">
    <property type="entry name" value="Peptidase_M56"/>
    <property type="match status" value="1"/>
</dbReference>
<dbReference type="InterPro" id="IPR008756">
    <property type="entry name" value="Peptidase_M56"/>
</dbReference>
<evidence type="ECO:0000313" key="4">
    <source>
        <dbReference type="EMBL" id="SKB63710.1"/>
    </source>
</evidence>
<dbReference type="OrthoDB" id="1522859at2"/>
<keyword evidence="2" id="KW-0812">Transmembrane</keyword>
<evidence type="ECO:0000313" key="5">
    <source>
        <dbReference type="Proteomes" id="UP000189981"/>
    </source>
</evidence>
<dbReference type="PANTHER" id="PTHR34978">
    <property type="entry name" value="POSSIBLE SENSOR-TRANSDUCER PROTEIN BLAR"/>
    <property type="match status" value="1"/>
</dbReference>
<organism evidence="4 5">
    <name type="scientific">Daejeonella lutea</name>
    <dbReference type="NCBI Taxonomy" id="572036"/>
    <lineage>
        <taxon>Bacteria</taxon>
        <taxon>Pseudomonadati</taxon>
        <taxon>Bacteroidota</taxon>
        <taxon>Sphingobacteriia</taxon>
        <taxon>Sphingobacteriales</taxon>
        <taxon>Sphingobacteriaceae</taxon>
        <taxon>Daejeonella</taxon>
    </lineage>
</organism>
<dbReference type="EMBL" id="FUYR01000002">
    <property type="protein sequence ID" value="SKB63710.1"/>
    <property type="molecule type" value="Genomic_DNA"/>
</dbReference>
<dbReference type="Proteomes" id="UP000189981">
    <property type="component" value="Unassembled WGS sequence"/>
</dbReference>
<gene>
    <name evidence="4" type="ORF">SAMN05661099_1952</name>
</gene>
<evidence type="ECO:0000256" key="2">
    <source>
        <dbReference type="SAM" id="Phobius"/>
    </source>
</evidence>
<keyword evidence="2" id="KW-0472">Membrane</keyword>
<feature type="transmembrane region" description="Helical" evidence="2">
    <location>
        <begin position="34"/>
        <end position="52"/>
    </location>
</feature>
<dbReference type="InterPro" id="IPR052173">
    <property type="entry name" value="Beta-lactam_resp_regulator"/>
</dbReference>
<feature type="domain" description="Peptidase M56" evidence="3">
    <location>
        <begin position="152"/>
        <end position="267"/>
    </location>
</feature>
<protein>
    <submittedName>
        <fullName evidence="4">Signal transducer regulating beta-lactamase production, contains metallopeptidase domain</fullName>
    </submittedName>
</protein>
<evidence type="ECO:0000259" key="3">
    <source>
        <dbReference type="Pfam" id="PF05569"/>
    </source>
</evidence>
<name>A0A1T5CWX8_9SPHI</name>
<dbReference type="STRING" id="572036.SAMN05661099_1952"/>
<keyword evidence="2" id="KW-1133">Transmembrane helix</keyword>
<feature type="transmembrane region" description="Helical" evidence="2">
    <location>
        <begin position="6"/>
        <end position="22"/>
    </location>
</feature>
<keyword evidence="5" id="KW-1185">Reference proteome</keyword>
<dbReference type="AlphaFoldDB" id="A0A1T5CWX8"/>
<feature type="compositionally biased region" description="Polar residues" evidence="1">
    <location>
        <begin position="544"/>
        <end position="553"/>
    </location>
</feature>
<feature type="region of interest" description="Disordered" evidence="1">
    <location>
        <begin position="525"/>
        <end position="553"/>
    </location>
</feature>